<gene>
    <name evidence="2" type="ORF">QO231_18545</name>
</gene>
<feature type="transmembrane region" description="Helical" evidence="1">
    <location>
        <begin position="68"/>
        <end position="87"/>
    </location>
</feature>
<dbReference type="Pfam" id="PF05656">
    <property type="entry name" value="DUF805"/>
    <property type="match status" value="1"/>
</dbReference>
<feature type="transmembrane region" description="Helical" evidence="1">
    <location>
        <begin position="26"/>
        <end position="48"/>
    </location>
</feature>
<dbReference type="PANTHER" id="PTHR34980:SF2">
    <property type="entry name" value="INNER MEMBRANE PROTEIN YHAH-RELATED"/>
    <property type="match status" value="1"/>
</dbReference>
<feature type="transmembrane region" description="Helical" evidence="1">
    <location>
        <begin position="139"/>
        <end position="160"/>
    </location>
</feature>
<dbReference type="InterPro" id="IPR008523">
    <property type="entry name" value="DUF805"/>
</dbReference>
<dbReference type="Proteomes" id="UP001255416">
    <property type="component" value="Unassembled WGS sequence"/>
</dbReference>
<dbReference type="PANTHER" id="PTHR34980">
    <property type="entry name" value="INNER MEMBRANE PROTEIN-RELATED-RELATED"/>
    <property type="match status" value="1"/>
</dbReference>
<accession>A0ABU3VI56</accession>
<proteinExistence type="predicted"/>
<protein>
    <submittedName>
        <fullName evidence="2">DUF805 domain-containing protein</fullName>
    </submittedName>
</protein>
<dbReference type="RefSeq" id="WP_316779848.1">
    <property type="nucleotide sequence ID" value="NZ_JASMWN010000017.1"/>
</dbReference>
<sequence>MTFTTAVKTCLGKYVTFSGRAPRAEYWWFFLFILLVSFIASLIDWTFFTSVVSVSGDAGSATMAHSSQPAQSVVGLAVVLPHLAVAWRRMHDTGRSGLYVLLPMLMIVGTALVLLFGIGLADHFSGRHSIDVLLTRATLLVFIPAMFVLIVSPLLVLWWLSRPSQPGSNTYGPNPYEVHS</sequence>
<keyword evidence="1" id="KW-1133">Transmembrane helix</keyword>
<comment type="caution">
    <text evidence="2">The sequence shown here is derived from an EMBL/GenBank/DDBJ whole genome shotgun (WGS) entry which is preliminary data.</text>
</comment>
<organism evidence="2 3">
    <name type="scientific">Sedimentitalea todarodis</name>
    <dbReference type="NCBI Taxonomy" id="1631240"/>
    <lineage>
        <taxon>Bacteria</taxon>
        <taxon>Pseudomonadati</taxon>
        <taxon>Pseudomonadota</taxon>
        <taxon>Alphaproteobacteria</taxon>
        <taxon>Rhodobacterales</taxon>
        <taxon>Paracoccaceae</taxon>
        <taxon>Sedimentitalea</taxon>
    </lineage>
</organism>
<evidence type="ECO:0000313" key="2">
    <source>
        <dbReference type="EMBL" id="MDU9005835.1"/>
    </source>
</evidence>
<evidence type="ECO:0000256" key="1">
    <source>
        <dbReference type="SAM" id="Phobius"/>
    </source>
</evidence>
<keyword evidence="1" id="KW-0812">Transmembrane</keyword>
<name>A0ABU3VI56_9RHOB</name>
<reference evidence="3" key="1">
    <citation type="submission" date="2023-05" db="EMBL/GenBank/DDBJ databases">
        <title>Sedimentitalea sp. nov. JM2-8.</title>
        <authorList>
            <person name="Huang J."/>
        </authorList>
    </citation>
    <scope>NUCLEOTIDE SEQUENCE [LARGE SCALE GENOMIC DNA]</scope>
    <source>
        <strain evidence="3">KHS03</strain>
    </source>
</reference>
<keyword evidence="3" id="KW-1185">Reference proteome</keyword>
<keyword evidence="1" id="KW-0472">Membrane</keyword>
<feature type="transmembrane region" description="Helical" evidence="1">
    <location>
        <begin position="99"/>
        <end position="119"/>
    </location>
</feature>
<dbReference type="EMBL" id="JASMWN010000017">
    <property type="protein sequence ID" value="MDU9005835.1"/>
    <property type="molecule type" value="Genomic_DNA"/>
</dbReference>
<evidence type="ECO:0000313" key="3">
    <source>
        <dbReference type="Proteomes" id="UP001255416"/>
    </source>
</evidence>